<protein>
    <submittedName>
        <fullName evidence="3">Uncharacterized protein</fullName>
    </submittedName>
</protein>
<sequence length="198" mass="22252">MAVNSSEECQKHHIVGLPDGGTAKPQSDPQLNIVSHVENFTTIKSETQFNAESKLQDNANLMMDEASNYVPCILDVDIETGKPHNPIIYDESVEILKTDDSLVRALQREINLQIGGKFMQLLMNHSPDIPKFASRADKYLIDRVYDTPTNRSRKYKRSVSFNSRRVVLLFSILSSIGSIILIYLTLRVRQIGDTSGSL</sequence>
<dbReference type="OrthoDB" id="1911818at2759"/>
<feature type="transmembrane region" description="Helical" evidence="2">
    <location>
        <begin position="166"/>
        <end position="186"/>
    </location>
</feature>
<keyword evidence="2" id="KW-1133">Transmembrane helix</keyword>
<dbReference type="Proteomes" id="UP000594638">
    <property type="component" value="Unassembled WGS sequence"/>
</dbReference>
<evidence type="ECO:0000256" key="1">
    <source>
        <dbReference type="SAM" id="MobiDB-lite"/>
    </source>
</evidence>
<evidence type="ECO:0000256" key="2">
    <source>
        <dbReference type="SAM" id="Phobius"/>
    </source>
</evidence>
<comment type="caution">
    <text evidence="3">The sequence shown here is derived from an EMBL/GenBank/DDBJ whole genome shotgun (WGS) entry which is preliminary data.</text>
</comment>
<dbReference type="EMBL" id="CACTIH010000008">
    <property type="protein sequence ID" value="CAA2933838.1"/>
    <property type="molecule type" value="Genomic_DNA"/>
</dbReference>
<keyword evidence="2" id="KW-0812">Transmembrane</keyword>
<reference evidence="3 4" key="1">
    <citation type="submission" date="2019-12" db="EMBL/GenBank/DDBJ databases">
        <authorList>
            <person name="Alioto T."/>
            <person name="Alioto T."/>
            <person name="Gomez Garrido J."/>
        </authorList>
    </citation>
    <scope>NUCLEOTIDE SEQUENCE [LARGE SCALE GENOMIC DNA]</scope>
</reference>
<gene>
    <name evidence="3" type="ORF">OLEA9_A002611</name>
</gene>
<dbReference type="PANTHER" id="PTHR34064:SF5">
    <property type="entry name" value="PROTEIN, PUTATIVE-RELATED"/>
    <property type="match status" value="1"/>
</dbReference>
<evidence type="ECO:0000313" key="4">
    <source>
        <dbReference type="Proteomes" id="UP000594638"/>
    </source>
</evidence>
<dbReference type="AlphaFoldDB" id="A0A8S0P9F8"/>
<keyword evidence="4" id="KW-1185">Reference proteome</keyword>
<dbReference type="Gramene" id="OE9A002611T1">
    <property type="protein sequence ID" value="OE9A002611C1"/>
    <property type="gene ID" value="OE9A002611"/>
</dbReference>
<accession>A0A8S0P9F8</accession>
<evidence type="ECO:0000313" key="3">
    <source>
        <dbReference type="EMBL" id="CAA2933838.1"/>
    </source>
</evidence>
<organism evidence="3 4">
    <name type="scientific">Olea europaea subsp. europaea</name>
    <dbReference type="NCBI Taxonomy" id="158383"/>
    <lineage>
        <taxon>Eukaryota</taxon>
        <taxon>Viridiplantae</taxon>
        <taxon>Streptophyta</taxon>
        <taxon>Embryophyta</taxon>
        <taxon>Tracheophyta</taxon>
        <taxon>Spermatophyta</taxon>
        <taxon>Magnoliopsida</taxon>
        <taxon>eudicotyledons</taxon>
        <taxon>Gunneridae</taxon>
        <taxon>Pentapetalae</taxon>
        <taxon>asterids</taxon>
        <taxon>lamiids</taxon>
        <taxon>Lamiales</taxon>
        <taxon>Oleaceae</taxon>
        <taxon>Oleeae</taxon>
        <taxon>Olea</taxon>
    </lineage>
</organism>
<proteinExistence type="predicted"/>
<name>A0A8S0P9F8_OLEEU</name>
<dbReference type="PANTHER" id="PTHR34064">
    <property type="entry name" value="OS04G0672300 PROTEIN"/>
    <property type="match status" value="1"/>
</dbReference>
<keyword evidence="2" id="KW-0472">Membrane</keyword>
<feature type="region of interest" description="Disordered" evidence="1">
    <location>
        <begin position="1"/>
        <end position="26"/>
    </location>
</feature>